<dbReference type="RefSeq" id="WP_197352086.1">
    <property type="nucleotide sequence ID" value="NZ_CP048882.1"/>
</dbReference>
<evidence type="ECO:0000313" key="2">
    <source>
        <dbReference type="EMBL" id="QPP08292.1"/>
    </source>
</evidence>
<keyword evidence="1" id="KW-0472">Membrane</keyword>
<sequence>MDPITTARRGRATPFAILVALTVLAAACTTGALVQAERHLLAACEGSPVPWSHFALAYAGFGAAALAVLLHVLGRRRVRGSDGARVAAPTGRAGRVTAVASGVVLLAGALALFSDHQQASMAKEANSGNVLVVCTSG</sequence>
<dbReference type="AlphaFoldDB" id="A0A7T1WTL1"/>
<evidence type="ECO:0000256" key="1">
    <source>
        <dbReference type="SAM" id="Phobius"/>
    </source>
</evidence>
<evidence type="ECO:0000313" key="3">
    <source>
        <dbReference type="Proteomes" id="UP000595046"/>
    </source>
</evidence>
<proteinExistence type="predicted"/>
<keyword evidence="3" id="KW-1185">Reference proteome</keyword>
<name>A0A7T1WTL1_9ACTN</name>
<keyword evidence="1" id="KW-0812">Transmembrane</keyword>
<organism evidence="2 3">
    <name type="scientific">Streptomyces bathyalis</name>
    <dbReference type="NCBI Taxonomy" id="2710756"/>
    <lineage>
        <taxon>Bacteria</taxon>
        <taxon>Bacillati</taxon>
        <taxon>Actinomycetota</taxon>
        <taxon>Actinomycetes</taxon>
        <taxon>Kitasatosporales</taxon>
        <taxon>Streptomycetaceae</taxon>
        <taxon>Streptomyces</taxon>
    </lineage>
</organism>
<feature type="transmembrane region" description="Helical" evidence="1">
    <location>
        <begin position="12"/>
        <end position="34"/>
    </location>
</feature>
<accession>A0A7T1WTL1</accession>
<dbReference type="KEGG" id="sbat:G4Z16_19955"/>
<keyword evidence="1" id="KW-1133">Transmembrane helix</keyword>
<dbReference type="Proteomes" id="UP000595046">
    <property type="component" value="Chromosome"/>
</dbReference>
<gene>
    <name evidence="2" type="ORF">G4Z16_19955</name>
</gene>
<feature type="transmembrane region" description="Helical" evidence="1">
    <location>
        <begin position="93"/>
        <end position="113"/>
    </location>
</feature>
<protein>
    <submittedName>
        <fullName evidence="2">Uncharacterized protein</fullName>
    </submittedName>
</protein>
<feature type="transmembrane region" description="Helical" evidence="1">
    <location>
        <begin position="54"/>
        <end position="73"/>
    </location>
</feature>
<reference evidence="3" key="1">
    <citation type="submission" date="2020-02" db="EMBL/GenBank/DDBJ databases">
        <title>Streptomyces sp. ASO4wet.</title>
        <authorList>
            <person name="Risdian C."/>
            <person name="Landwehr W."/>
            <person name="Schupp P."/>
            <person name="Wink J."/>
        </authorList>
    </citation>
    <scope>NUCLEOTIDE SEQUENCE [LARGE SCALE GENOMIC DNA]</scope>
    <source>
        <strain evidence="3">ASO4wet</strain>
    </source>
</reference>
<dbReference type="EMBL" id="CP048882">
    <property type="protein sequence ID" value="QPP08292.1"/>
    <property type="molecule type" value="Genomic_DNA"/>
</dbReference>